<dbReference type="CDD" id="cd00347">
    <property type="entry name" value="Flavin_utilizing_monoxygenases"/>
    <property type="match status" value="1"/>
</dbReference>
<dbReference type="SUPFAM" id="SSF51679">
    <property type="entry name" value="Bacterial luciferase-like"/>
    <property type="match status" value="1"/>
</dbReference>
<protein>
    <submittedName>
        <fullName evidence="3">MsnO8 family LLM class oxidoreductase</fullName>
        <ecNumber evidence="3">1.-.-.-</ecNumber>
    </submittedName>
</protein>
<gene>
    <name evidence="3" type="ORF">ACFSXZ_03840</name>
</gene>
<dbReference type="PANTHER" id="PTHR30137:SF6">
    <property type="entry name" value="LUCIFERASE-LIKE MONOOXYGENASE"/>
    <property type="match status" value="1"/>
</dbReference>
<keyword evidence="3" id="KW-0560">Oxidoreductase</keyword>
<evidence type="ECO:0000259" key="2">
    <source>
        <dbReference type="Pfam" id="PF00296"/>
    </source>
</evidence>
<dbReference type="PANTHER" id="PTHR30137">
    <property type="entry name" value="LUCIFERASE-LIKE MONOOXYGENASE"/>
    <property type="match status" value="1"/>
</dbReference>
<dbReference type="NCBIfam" id="TIGR03558">
    <property type="entry name" value="oxido_grp_1"/>
    <property type="match status" value="1"/>
</dbReference>
<evidence type="ECO:0000313" key="4">
    <source>
        <dbReference type="Proteomes" id="UP001597417"/>
    </source>
</evidence>
<dbReference type="InterPro" id="IPR011251">
    <property type="entry name" value="Luciferase-like_dom"/>
</dbReference>
<evidence type="ECO:0000313" key="3">
    <source>
        <dbReference type="EMBL" id="MFD2415455.1"/>
    </source>
</evidence>
<proteinExistence type="predicted"/>
<evidence type="ECO:0000256" key="1">
    <source>
        <dbReference type="ARBA" id="ARBA00007789"/>
    </source>
</evidence>
<dbReference type="RefSeq" id="WP_378261260.1">
    <property type="nucleotide sequence ID" value="NZ_JBHUKR010000004.1"/>
</dbReference>
<name>A0ABW5FKE4_9PSEU</name>
<reference evidence="4" key="1">
    <citation type="journal article" date="2019" name="Int. J. Syst. Evol. Microbiol.">
        <title>The Global Catalogue of Microorganisms (GCM) 10K type strain sequencing project: providing services to taxonomists for standard genome sequencing and annotation.</title>
        <authorList>
            <consortium name="The Broad Institute Genomics Platform"/>
            <consortium name="The Broad Institute Genome Sequencing Center for Infectious Disease"/>
            <person name="Wu L."/>
            <person name="Ma J."/>
        </authorList>
    </citation>
    <scope>NUCLEOTIDE SEQUENCE [LARGE SCALE GENOMIC DNA]</scope>
    <source>
        <strain evidence="4">CGMCC 4.7645</strain>
    </source>
</reference>
<dbReference type="EC" id="1.-.-.-" evidence="3"/>
<dbReference type="InterPro" id="IPR050766">
    <property type="entry name" value="Bact_Lucif_Oxidored"/>
</dbReference>
<sequence>MRYSLVELAPVAPGSSKQAALAHAIEAAQEAESLGYHRIWYAEHHHSTGYAAQDPVPLIAVASQNTSRIRVGSGAVLLNHYSPYSVAERLLMLEAFAPGRIDLGLGRSTATPLIDYALLRDRTSRQVDDFADQVEEIVGYYHRAFDPGHPFARIDLTHGIEGTPEIWLLGSSGNSAGLAGRLGIGYVFGGHINPAMARSALTRYRQSFVETPFGARVSRPVLALNIVAADDEELAHRLTWPARALRAGGRDRPIPTLAQATAELDDVHKGQPSTVEGSVIPPQISGTPDSLRAQLEPIVRATGATEVMVQDMLTDFDLRSRSRELIAEALAKVDPQG</sequence>
<dbReference type="Gene3D" id="3.20.20.30">
    <property type="entry name" value="Luciferase-like domain"/>
    <property type="match status" value="1"/>
</dbReference>
<dbReference type="InterPro" id="IPR036661">
    <property type="entry name" value="Luciferase-like_sf"/>
</dbReference>
<dbReference type="InterPro" id="IPR019949">
    <property type="entry name" value="CmoO-like"/>
</dbReference>
<dbReference type="Proteomes" id="UP001597417">
    <property type="component" value="Unassembled WGS sequence"/>
</dbReference>
<keyword evidence="4" id="KW-1185">Reference proteome</keyword>
<dbReference type="GO" id="GO:0016491">
    <property type="term" value="F:oxidoreductase activity"/>
    <property type="evidence" value="ECO:0007669"/>
    <property type="project" value="UniProtKB-KW"/>
</dbReference>
<comment type="similarity">
    <text evidence="1">To bacterial alkanal monooxygenase alpha and beta chains.</text>
</comment>
<dbReference type="Pfam" id="PF00296">
    <property type="entry name" value="Bac_luciferase"/>
    <property type="match status" value="1"/>
</dbReference>
<feature type="domain" description="Luciferase-like" evidence="2">
    <location>
        <begin position="1"/>
        <end position="305"/>
    </location>
</feature>
<accession>A0ABW5FKE4</accession>
<organism evidence="3 4">
    <name type="scientific">Amycolatopsis pigmentata</name>
    <dbReference type="NCBI Taxonomy" id="450801"/>
    <lineage>
        <taxon>Bacteria</taxon>
        <taxon>Bacillati</taxon>
        <taxon>Actinomycetota</taxon>
        <taxon>Actinomycetes</taxon>
        <taxon>Pseudonocardiales</taxon>
        <taxon>Pseudonocardiaceae</taxon>
        <taxon>Amycolatopsis</taxon>
    </lineage>
</organism>
<dbReference type="EMBL" id="JBHUKR010000004">
    <property type="protein sequence ID" value="MFD2415455.1"/>
    <property type="molecule type" value="Genomic_DNA"/>
</dbReference>
<comment type="caution">
    <text evidence="3">The sequence shown here is derived from an EMBL/GenBank/DDBJ whole genome shotgun (WGS) entry which is preliminary data.</text>
</comment>